<sequence length="146" mass="16070">MALKVELKPNERIIIGTAVITNGDARIRFYIEGDAPILREKDILTPATADTPAKNIYLALQLMYLNPDVVGHQDLYFKMVTDFLGAAPSALSLVNDVNELVLEGEYYKALRAARALVAYEGELLSHAERGSELRAYGPDHAVAKRA</sequence>
<evidence type="ECO:0000256" key="2">
    <source>
        <dbReference type="ARBA" id="ARBA00022795"/>
    </source>
</evidence>
<comment type="caution">
    <text evidence="4">The sequence shown here is derived from an EMBL/GenBank/DDBJ whole genome shotgun (WGS) entry which is preliminary data.</text>
</comment>
<keyword evidence="4" id="KW-0966">Cell projection</keyword>
<keyword evidence="5" id="KW-1185">Reference proteome</keyword>
<reference evidence="4 5" key="1">
    <citation type="submission" date="2019-03" db="EMBL/GenBank/DDBJ databases">
        <title>Genomic Encyclopedia of Type Strains, Phase IV (KMG-IV): sequencing the most valuable type-strain genomes for metagenomic binning, comparative biology and taxonomic classification.</title>
        <authorList>
            <person name="Goeker M."/>
        </authorList>
    </citation>
    <scope>NUCLEOTIDE SEQUENCE [LARGE SCALE GENOMIC DNA]</scope>
    <source>
        <strain evidence="4 5">DSM 25903</strain>
    </source>
</reference>
<keyword evidence="1" id="KW-0678">Repressor</keyword>
<keyword evidence="2" id="KW-1005">Bacterial flagellum biogenesis</keyword>
<dbReference type="Proteomes" id="UP000295122">
    <property type="component" value="Unassembled WGS sequence"/>
</dbReference>
<dbReference type="GO" id="GO:0044781">
    <property type="term" value="P:bacterial-type flagellum organization"/>
    <property type="evidence" value="ECO:0007669"/>
    <property type="project" value="UniProtKB-KW"/>
</dbReference>
<dbReference type="InterPro" id="IPR009967">
    <property type="entry name" value="Flagellum_FlbT"/>
</dbReference>
<name>A0A4R7C3S1_9HYPH</name>
<keyword evidence="4" id="KW-0282">Flagellum</keyword>
<dbReference type="GO" id="GO:0006402">
    <property type="term" value="P:mRNA catabolic process"/>
    <property type="evidence" value="ECO:0007669"/>
    <property type="project" value="InterPro"/>
</dbReference>
<accession>A0A4R7C3S1</accession>
<evidence type="ECO:0000256" key="3">
    <source>
        <dbReference type="ARBA" id="ARBA00022884"/>
    </source>
</evidence>
<dbReference type="GO" id="GO:1902209">
    <property type="term" value="P:negative regulation of bacterial-type flagellum assembly"/>
    <property type="evidence" value="ECO:0007669"/>
    <property type="project" value="InterPro"/>
</dbReference>
<dbReference type="EMBL" id="SNZR01000011">
    <property type="protein sequence ID" value="TDR93150.1"/>
    <property type="molecule type" value="Genomic_DNA"/>
</dbReference>
<evidence type="ECO:0000313" key="4">
    <source>
        <dbReference type="EMBL" id="TDR93150.1"/>
    </source>
</evidence>
<organism evidence="4 5">
    <name type="scientific">Enterovirga rhinocerotis</name>
    <dbReference type="NCBI Taxonomy" id="1339210"/>
    <lineage>
        <taxon>Bacteria</taxon>
        <taxon>Pseudomonadati</taxon>
        <taxon>Pseudomonadota</taxon>
        <taxon>Alphaproteobacteria</taxon>
        <taxon>Hyphomicrobiales</taxon>
        <taxon>Methylobacteriaceae</taxon>
        <taxon>Enterovirga</taxon>
    </lineage>
</organism>
<keyword evidence="3" id="KW-0694">RNA-binding</keyword>
<dbReference type="GO" id="GO:0048027">
    <property type="term" value="F:mRNA 5'-UTR binding"/>
    <property type="evidence" value="ECO:0007669"/>
    <property type="project" value="InterPro"/>
</dbReference>
<gene>
    <name evidence="4" type="ORF">EV668_0404</name>
</gene>
<evidence type="ECO:0000256" key="1">
    <source>
        <dbReference type="ARBA" id="ARBA00022491"/>
    </source>
</evidence>
<protein>
    <submittedName>
        <fullName evidence="4">Flagellar protein FlbT</fullName>
    </submittedName>
</protein>
<dbReference type="OrthoDB" id="8561314at2"/>
<dbReference type="RefSeq" id="WP_133768176.1">
    <property type="nucleotide sequence ID" value="NZ_SNZR01000011.1"/>
</dbReference>
<dbReference type="Pfam" id="PF07378">
    <property type="entry name" value="FlbT"/>
    <property type="match status" value="1"/>
</dbReference>
<proteinExistence type="predicted"/>
<keyword evidence="4" id="KW-0969">Cilium</keyword>
<dbReference type="NCBIfam" id="NF009432">
    <property type="entry name" value="PRK12791.1"/>
    <property type="match status" value="1"/>
</dbReference>
<evidence type="ECO:0000313" key="5">
    <source>
        <dbReference type="Proteomes" id="UP000295122"/>
    </source>
</evidence>
<dbReference type="AlphaFoldDB" id="A0A4R7C3S1"/>